<dbReference type="OrthoDB" id="5867527at2759"/>
<feature type="transmembrane region" description="Helical" evidence="9">
    <location>
        <begin position="288"/>
        <end position="312"/>
    </location>
</feature>
<comment type="function">
    <text evidence="9">Structural component of the gap junctions.</text>
</comment>
<dbReference type="PANTHER" id="PTHR11893">
    <property type="entry name" value="INNEXIN"/>
    <property type="match status" value="1"/>
</dbReference>
<evidence type="ECO:0000313" key="12">
    <source>
        <dbReference type="Proteomes" id="UP000242188"/>
    </source>
</evidence>
<dbReference type="GO" id="GO:0005921">
    <property type="term" value="C:gap junction"/>
    <property type="evidence" value="ECO:0007669"/>
    <property type="project" value="UniProtKB-UniRule"/>
</dbReference>
<sequence>MISGLLGGFGKWSRLTGSSDDDWIDRLNHIWTVVMLSLFAVIVSSGQYVGDPIQCWCPAEFTGARVSYTKSVCWISNTYYIPNENEIPRDDTVREEAELSYYQWVPLIFLIQALMFKLPNVAWHMLNGYSGISLDKITTMAEDTLLASPEKRYEKIMYIAKYMNRWIETHRDWHYNFFVRMRQKLSNILCFCVGKRDGTYLTGFYLFVKALYCVNIVGQFFLLNEFLSMDYNLFGVEVLSFLMANGEWKASPRFPRVTLCDLQIRQLNNLQRFTVQCVLPINLFNEKLFIFLWFWLLFVAVLTFINFSSWVYDIIFKENKVRFVRKYLTILGQLETGFDKKVSRKFAEEYLRGDGVFVLRVVGKNSSDMVLTDLVQHLWKVFKEEHCKLPNKDDGLGSDPEPNEKDVMNGDVIHTKGNNYNV</sequence>
<evidence type="ECO:0000256" key="3">
    <source>
        <dbReference type="ARBA" id="ARBA00022475"/>
    </source>
</evidence>
<keyword evidence="12" id="KW-1185">Reference proteome</keyword>
<dbReference type="GO" id="GO:0034220">
    <property type="term" value="P:monoatomic ion transmembrane transport"/>
    <property type="evidence" value="ECO:0007669"/>
    <property type="project" value="UniProtKB-KW"/>
</dbReference>
<dbReference type="Pfam" id="PF00876">
    <property type="entry name" value="Innexin"/>
    <property type="match status" value="1"/>
</dbReference>
<evidence type="ECO:0000313" key="11">
    <source>
        <dbReference type="EMBL" id="OWF42090.1"/>
    </source>
</evidence>
<evidence type="ECO:0000256" key="1">
    <source>
        <dbReference type="ARBA" id="ARBA00004651"/>
    </source>
</evidence>
<keyword evidence="3" id="KW-1003">Cell membrane</keyword>
<keyword evidence="8 9" id="KW-0407">Ion channel</keyword>
<proteinExistence type="inferred from homology"/>
<feature type="transmembrane region" description="Helical" evidence="9">
    <location>
        <begin position="30"/>
        <end position="49"/>
    </location>
</feature>
<evidence type="ECO:0000256" key="9">
    <source>
        <dbReference type="RuleBase" id="RU010713"/>
    </source>
</evidence>
<comment type="subcellular location">
    <subcellularLocation>
        <location evidence="1 9">Cell membrane</location>
        <topology evidence="1 9">Multi-pass membrane protein</topology>
    </subcellularLocation>
</comment>
<evidence type="ECO:0000256" key="7">
    <source>
        <dbReference type="ARBA" id="ARBA00023136"/>
    </source>
</evidence>
<evidence type="ECO:0000256" key="4">
    <source>
        <dbReference type="ARBA" id="ARBA00022692"/>
    </source>
</evidence>
<dbReference type="PRINTS" id="PR01262">
    <property type="entry name" value="INNEXIN"/>
</dbReference>
<name>A0A210Q015_MIZYE</name>
<dbReference type="AlphaFoldDB" id="A0A210Q015"/>
<keyword evidence="6 9" id="KW-0406">Ion transport</keyword>
<keyword evidence="2 9" id="KW-0813">Transport</keyword>
<dbReference type="GO" id="GO:0005886">
    <property type="term" value="C:plasma membrane"/>
    <property type="evidence" value="ECO:0007669"/>
    <property type="project" value="UniProtKB-SubCell"/>
</dbReference>
<evidence type="ECO:0000256" key="8">
    <source>
        <dbReference type="ARBA" id="ARBA00023303"/>
    </source>
</evidence>
<feature type="transmembrane region" description="Helical" evidence="9">
    <location>
        <begin position="204"/>
        <end position="223"/>
    </location>
</feature>
<feature type="region of interest" description="Disordered" evidence="10">
    <location>
        <begin position="392"/>
        <end position="422"/>
    </location>
</feature>
<keyword evidence="7 9" id="KW-0472">Membrane</keyword>
<gene>
    <name evidence="9" type="primary">inx</name>
    <name evidence="11" type="ORF">KP79_PYT24609</name>
</gene>
<comment type="caution">
    <text evidence="11">The sequence shown here is derived from an EMBL/GenBank/DDBJ whole genome shotgun (WGS) entry which is preliminary data.</text>
</comment>
<protein>
    <recommendedName>
        <fullName evidence="9">Innexin</fullName>
    </recommendedName>
</protein>
<comment type="caution">
    <text evidence="9">Lacks conserved residue(s) required for the propagation of feature annotation.</text>
</comment>
<dbReference type="EMBL" id="NEDP02005320">
    <property type="protein sequence ID" value="OWF42090.1"/>
    <property type="molecule type" value="Genomic_DNA"/>
</dbReference>
<organism evidence="11 12">
    <name type="scientific">Mizuhopecten yessoensis</name>
    <name type="common">Japanese scallop</name>
    <name type="synonym">Patinopecten yessoensis</name>
    <dbReference type="NCBI Taxonomy" id="6573"/>
    <lineage>
        <taxon>Eukaryota</taxon>
        <taxon>Metazoa</taxon>
        <taxon>Spiralia</taxon>
        <taxon>Lophotrochozoa</taxon>
        <taxon>Mollusca</taxon>
        <taxon>Bivalvia</taxon>
        <taxon>Autobranchia</taxon>
        <taxon>Pteriomorphia</taxon>
        <taxon>Pectinida</taxon>
        <taxon>Pectinoidea</taxon>
        <taxon>Pectinidae</taxon>
        <taxon>Mizuhopecten</taxon>
    </lineage>
</organism>
<dbReference type="InterPro" id="IPR000990">
    <property type="entry name" value="Innexin"/>
</dbReference>
<evidence type="ECO:0000256" key="10">
    <source>
        <dbReference type="SAM" id="MobiDB-lite"/>
    </source>
</evidence>
<evidence type="ECO:0000256" key="2">
    <source>
        <dbReference type="ARBA" id="ARBA00022448"/>
    </source>
</evidence>
<keyword evidence="4 9" id="KW-0812">Transmembrane</keyword>
<comment type="similarity">
    <text evidence="9">Belongs to the pannexin family.</text>
</comment>
<keyword evidence="5 9" id="KW-1133">Transmembrane helix</keyword>
<evidence type="ECO:0000256" key="5">
    <source>
        <dbReference type="ARBA" id="ARBA00022989"/>
    </source>
</evidence>
<accession>A0A210Q015</accession>
<dbReference type="STRING" id="6573.A0A210Q015"/>
<dbReference type="Proteomes" id="UP000242188">
    <property type="component" value="Unassembled WGS sequence"/>
</dbReference>
<dbReference type="PROSITE" id="PS51013">
    <property type="entry name" value="PANNEXIN"/>
    <property type="match status" value="1"/>
</dbReference>
<reference evidence="11 12" key="1">
    <citation type="journal article" date="2017" name="Nat. Ecol. Evol.">
        <title>Scallop genome provides insights into evolution of bilaterian karyotype and development.</title>
        <authorList>
            <person name="Wang S."/>
            <person name="Zhang J."/>
            <person name="Jiao W."/>
            <person name="Li J."/>
            <person name="Xun X."/>
            <person name="Sun Y."/>
            <person name="Guo X."/>
            <person name="Huan P."/>
            <person name="Dong B."/>
            <person name="Zhang L."/>
            <person name="Hu X."/>
            <person name="Sun X."/>
            <person name="Wang J."/>
            <person name="Zhao C."/>
            <person name="Wang Y."/>
            <person name="Wang D."/>
            <person name="Huang X."/>
            <person name="Wang R."/>
            <person name="Lv J."/>
            <person name="Li Y."/>
            <person name="Zhang Z."/>
            <person name="Liu B."/>
            <person name="Lu W."/>
            <person name="Hui Y."/>
            <person name="Liang J."/>
            <person name="Zhou Z."/>
            <person name="Hou R."/>
            <person name="Li X."/>
            <person name="Liu Y."/>
            <person name="Li H."/>
            <person name="Ning X."/>
            <person name="Lin Y."/>
            <person name="Zhao L."/>
            <person name="Xing Q."/>
            <person name="Dou J."/>
            <person name="Li Y."/>
            <person name="Mao J."/>
            <person name="Guo H."/>
            <person name="Dou H."/>
            <person name="Li T."/>
            <person name="Mu C."/>
            <person name="Jiang W."/>
            <person name="Fu Q."/>
            <person name="Fu X."/>
            <person name="Miao Y."/>
            <person name="Liu J."/>
            <person name="Yu Q."/>
            <person name="Li R."/>
            <person name="Liao H."/>
            <person name="Li X."/>
            <person name="Kong Y."/>
            <person name="Jiang Z."/>
            <person name="Chourrout D."/>
            <person name="Li R."/>
            <person name="Bao Z."/>
        </authorList>
    </citation>
    <scope>NUCLEOTIDE SEQUENCE [LARGE SCALE GENOMIC DNA]</scope>
    <source>
        <strain evidence="11 12">PY_sf001</strain>
    </source>
</reference>
<evidence type="ECO:0000256" key="6">
    <source>
        <dbReference type="ARBA" id="ARBA00023065"/>
    </source>
</evidence>
<dbReference type="PANTHER" id="PTHR11893:SF36">
    <property type="entry name" value="INNEXIN-5"/>
    <property type="match status" value="1"/>
</dbReference>